<protein>
    <submittedName>
        <fullName evidence="3">KLLA0E19757p</fullName>
    </submittedName>
</protein>
<feature type="compositionally biased region" description="Basic and acidic residues" evidence="2">
    <location>
        <begin position="385"/>
        <end position="397"/>
    </location>
</feature>
<feature type="compositionally biased region" description="Polar residues" evidence="2">
    <location>
        <begin position="403"/>
        <end position="415"/>
    </location>
</feature>
<feature type="region of interest" description="Disordered" evidence="2">
    <location>
        <begin position="52"/>
        <end position="94"/>
    </location>
</feature>
<organism evidence="3 4">
    <name type="scientific">Kluyveromyces lactis (strain ATCC 8585 / CBS 2359 / DSM 70799 / NBRC 1267 / NRRL Y-1140 / WM37)</name>
    <name type="common">Yeast</name>
    <name type="synonym">Candida sphaerica</name>
    <dbReference type="NCBI Taxonomy" id="284590"/>
    <lineage>
        <taxon>Eukaryota</taxon>
        <taxon>Fungi</taxon>
        <taxon>Dikarya</taxon>
        <taxon>Ascomycota</taxon>
        <taxon>Saccharomycotina</taxon>
        <taxon>Saccharomycetes</taxon>
        <taxon>Saccharomycetales</taxon>
        <taxon>Saccharomycetaceae</taxon>
        <taxon>Kluyveromyces</taxon>
    </lineage>
</organism>
<keyword evidence="1" id="KW-0175">Coiled coil</keyword>
<feature type="compositionally biased region" description="Polar residues" evidence="2">
    <location>
        <begin position="60"/>
        <end position="83"/>
    </location>
</feature>
<feature type="coiled-coil region" evidence="1">
    <location>
        <begin position="246"/>
        <end position="280"/>
    </location>
</feature>
<keyword evidence="4" id="KW-1185">Reference proteome</keyword>
<feature type="region of interest" description="Disordered" evidence="2">
    <location>
        <begin position="127"/>
        <end position="183"/>
    </location>
</feature>
<sequence>MLGGGIDDTMIAHGSSIYLDDNGAYPKRLRTSLSKIMDKQLDYNNSMANVIPIGPRSRSRSNSIGGDTNPTPISSMLRSTSPIRISPIPGPVKVQPPKMYKKEYLLKNNNSNQVIKNVPIVGTKMNANGNDNLNRGSNGKPALGHRRGMSSTSQLSNTTKYVELEPPKIGDRFPSSDSYTSSSPTVTLDLELQMLADEEVQNGLNDNNGAVNNKRNSILSNFMNDEQLWLNNKDDFQYPDDHHFDKERLDLTIKKLQLKIDELKLDNDKLHLDNENLKDINNSLTRANESLTFQSSSLLQHIQQLPRISNTDFIIHNSDRSRENISNKPPFKSDALVKIAVEGKIKELEKELAKCRRIQKALESRLSPRKNRVKYLTVEQLDALAESKSESKPDESSLHISDPDNTTAHNSTTTLDCDEGEVLSGSINPTRLQHGFNLRIQLTSLEESKHKKDFS</sequence>
<dbReference type="InParanoid" id="Q6CMJ4"/>
<feature type="compositionally biased region" description="Polar residues" evidence="2">
    <location>
        <begin position="127"/>
        <end position="137"/>
    </location>
</feature>
<evidence type="ECO:0000313" key="4">
    <source>
        <dbReference type="Proteomes" id="UP000000598"/>
    </source>
</evidence>
<dbReference type="EMBL" id="CR382125">
    <property type="protein sequence ID" value="CAG99932.1"/>
    <property type="molecule type" value="Genomic_DNA"/>
</dbReference>
<feature type="compositionally biased region" description="Polar residues" evidence="2">
    <location>
        <begin position="149"/>
        <end position="160"/>
    </location>
</feature>
<gene>
    <name evidence="3" type="ORF">KLLA0_E19757g</name>
</gene>
<dbReference type="KEGG" id="kla:KLLA0_E19757g"/>
<evidence type="ECO:0000256" key="2">
    <source>
        <dbReference type="SAM" id="MobiDB-lite"/>
    </source>
</evidence>
<feature type="region of interest" description="Disordered" evidence="2">
    <location>
        <begin position="385"/>
        <end position="428"/>
    </location>
</feature>
<dbReference type="PaxDb" id="284590-Q6CMJ4"/>
<evidence type="ECO:0000256" key="1">
    <source>
        <dbReference type="SAM" id="Coils"/>
    </source>
</evidence>
<feature type="compositionally biased region" description="Basic and acidic residues" evidence="2">
    <location>
        <begin position="162"/>
        <end position="171"/>
    </location>
</feature>
<name>Q6CMJ4_KLULA</name>
<dbReference type="Proteomes" id="UP000000598">
    <property type="component" value="Chromosome E"/>
</dbReference>
<proteinExistence type="predicted"/>
<feature type="coiled-coil region" evidence="1">
    <location>
        <begin position="338"/>
        <end position="365"/>
    </location>
</feature>
<dbReference type="HOGENOM" id="CLU_601384_0_0_1"/>
<reference evidence="3 4" key="1">
    <citation type="journal article" date="2004" name="Nature">
        <title>Genome evolution in yeasts.</title>
        <authorList>
            <consortium name="Genolevures"/>
            <person name="Dujon B."/>
            <person name="Sherman D."/>
            <person name="Fischer G."/>
            <person name="Durrens P."/>
            <person name="Casaregola S."/>
            <person name="Lafontaine I."/>
            <person name="de Montigny J."/>
            <person name="Marck C."/>
            <person name="Neuveglise C."/>
            <person name="Talla E."/>
            <person name="Goffard N."/>
            <person name="Frangeul L."/>
            <person name="Aigle M."/>
            <person name="Anthouard V."/>
            <person name="Babour A."/>
            <person name="Barbe V."/>
            <person name="Barnay S."/>
            <person name="Blanchin S."/>
            <person name="Beckerich J.M."/>
            <person name="Beyne E."/>
            <person name="Bleykasten C."/>
            <person name="Boisrame A."/>
            <person name="Boyer J."/>
            <person name="Cattolico L."/>
            <person name="Confanioleri F."/>
            <person name="de Daruvar A."/>
            <person name="Despons L."/>
            <person name="Fabre E."/>
            <person name="Fairhead C."/>
            <person name="Ferry-Dumazet H."/>
            <person name="Groppi A."/>
            <person name="Hantraye F."/>
            <person name="Hennequin C."/>
            <person name="Jauniaux N."/>
            <person name="Joyet P."/>
            <person name="Kachouri R."/>
            <person name="Kerrest A."/>
            <person name="Koszul R."/>
            <person name="Lemaire M."/>
            <person name="Lesur I."/>
            <person name="Ma L."/>
            <person name="Muller H."/>
            <person name="Nicaud J.M."/>
            <person name="Nikolski M."/>
            <person name="Oztas S."/>
            <person name="Ozier-Kalogeropoulos O."/>
            <person name="Pellenz S."/>
            <person name="Potier S."/>
            <person name="Richard G.F."/>
            <person name="Straub M.L."/>
            <person name="Suleau A."/>
            <person name="Swennene D."/>
            <person name="Tekaia F."/>
            <person name="Wesolowski-Louvel M."/>
            <person name="Westhof E."/>
            <person name="Wirth B."/>
            <person name="Zeniou-Meyer M."/>
            <person name="Zivanovic I."/>
            <person name="Bolotin-Fukuhara M."/>
            <person name="Thierry A."/>
            <person name="Bouchier C."/>
            <person name="Caudron B."/>
            <person name="Scarpelli C."/>
            <person name="Gaillardin C."/>
            <person name="Weissenbach J."/>
            <person name="Wincker P."/>
            <person name="Souciet J.L."/>
        </authorList>
    </citation>
    <scope>NUCLEOTIDE SEQUENCE [LARGE SCALE GENOMIC DNA]</scope>
    <source>
        <strain evidence="4">ATCC 8585 / CBS 2359 / DSM 70799 / NBRC 1267 / NRRL Y-1140 / WM37</strain>
    </source>
</reference>
<accession>Q6CMJ4</accession>
<evidence type="ECO:0000313" key="3">
    <source>
        <dbReference type="EMBL" id="CAG99932.1"/>
    </source>
</evidence>
<dbReference type="AlphaFoldDB" id="Q6CMJ4"/>